<keyword evidence="3 4" id="KW-0819">tRNA processing</keyword>
<dbReference type="GO" id="GO:0008479">
    <property type="term" value="F:tRNA-guanosine(34) queuine transglycosylase activity"/>
    <property type="evidence" value="ECO:0007669"/>
    <property type="project" value="UniProtKB-UniRule"/>
</dbReference>
<keyword evidence="2 4" id="KW-0808">Transferase</keyword>
<keyword evidence="4" id="KW-0671">Queuosine biosynthesis</keyword>
<dbReference type="Pfam" id="PF01702">
    <property type="entry name" value="TGT"/>
    <property type="match status" value="1"/>
</dbReference>
<feature type="active site" description="Nucleophile" evidence="4">
    <location>
        <position position="310"/>
    </location>
</feature>
<dbReference type="InterPro" id="IPR002616">
    <property type="entry name" value="tRNA_ribo_trans-like"/>
</dbReference>
<gene>
    <name evidence="4" type="primary">tgt</name>
    <name evidence="6" type="ORF">Strain138_001296</name>
    <name evidence="7" type="ORF">Strain318_001296</name>
</gene>
<evidence type="ECO:0000256" key="4">
    <source>
        <dbReference type="HAMAP-Rule" id="MF_00168"/>
    </source>
</evidence>
<dbReference type="NCBIfam" id="TIGR00449">
    <property type="entry name" value="tgt_general"/>
    <property type="match status" value="2"/>
</dbReference>
<comment type="catalytic activity">
    <reaction evidence="4">
        <text>7-aminomethyl-7-carbaguanine + guanosine(34) in tRNA = 7-aminomethyl-7-carbaguanosine(34) in tRNA + guanine</text>
        <dbReference type="Rhea" id="RHEA:24104"/>
        <dbReference type="Rhea" id="RHEA-COMP:10341"/>
        <dbReference type="Rhea" id="RHEA-COMP:10342"/>
        <dbReference type="ChEBI" id="CHEBI:16235"/>
        <dbReference type="ChEBI" id="CHEBI:58703"/>
        <dbReference type="ChEBI" id="CHEBI:74269"/>
        <dbReference type="ChEBI" id="CHEBI:82833"/>
        <dbReference type="EC" id="2.4.2.29"/>
    </reaction>
</comment>
<sequence>MSADSLPTPPDVALGQFGFHTSDEQGAARRGWFNTPHGVVETPAFMPVGTNATVKGLSVHELEETGAQMVLSNAYHLYLRPGDKAVRALGGLHAFARWKGPMLTDSGGFQVFSLAQMRKVREEGIEFQSHLDGSKHNYTPEAVMRIERNIGADVIMQLDELIEGKSEFGPSREAMERSLRWLERCRIEFDRLERDGREALAPIDLPPGAPALHDDLETERVAPPQALFPIVQGGIHPELRRASVRGILQTGDWHGVAIGGLSVGEAKPDMYATIAVCDPELPRDKPRYLMGVGFPDDLVESVRRGVDLFDCVVPTRMGRHGTAFTPDGTVQIRRAEHRFDKRPLVEGCDCHTCTHYDRAYLRHLFAAEEMLGLRLLSLHNVHYLVGLMRQARVELAAGRYESWATAYLERYRARAGRK</sequence>
<organism evidence="6">
    <name type="scientific">Pseudogemmatithrix spongiicola</name>
    <dbReference type="NCBI Taxonomy" id="3062599"/>
    <lineage>
        <taxon>Bacteria</taxon>
        <taxon>Pseudomonadati</taxon>
        <taxon>Gemmatimonadota</taxon>
        <taxon>Gemmatimonadia</taxon>
        <taxon>Gemmatimonadales</taxon>
        <taxon>Gemmatimonadaceae</taxon>
        <taxon>Pseudogemmatithrix</taxon>
    </lineage>
</organism>
<evidence type="ECO:0000259" key="5">
    <source>
        <dbReference type="Pfam" id="PF01702"/>
    </source>
</evidence>
<keyword evidence="1 4" id="KW-0328">Glycosyltransferase</keyword>
<dbReference type="EMBL" id="CP130612">
    <property type="protein sequence ID" value="WKW12024.1"/>
    <property type="molecule type" value="Genomic_DNA"/>
</dbReference>
<reference evidence="6" key="1">
    <citation type="submission" date="2023-07" db="EMBL/GenBank/DDBJ databases">
        <authorList>
            <person name="Haufschild T."/>
            <person name="Kallscheuer N."/>
            <person name="Hammer J."/>
            <person name="Kohn T."/>
            <person name="Kabuu M."/>
            <person name="Jogler M."/>
            <person name="Wohfarth N."/>
            <person name="Heuer A."/>
            <person name="Rohde M."/>
            <person name="van Teeseling M.C.F."/>
            <person name="Jogler C."/>
        </authorList>
    </citation>
    <scope>NUCLEOTIDE SEQUENCE</scope>
    <source>
        <strain evidence="6">Strain 138</strain>
        <strain evidence="7">Strain 318</strain>
    </source>
</reference>
<feature type="region of interest" description="RNA binding" evidence="4">
    <location>
        <begin position="291"/>
        <end position="297"/>
    </location>
</feature>
<dbReference type="SUPFAM" id="SSF51713">
    <property type="entry name" value="tRNA-guanine transglycosylase"/>
    <property type="match status" value="1"/>
</dbReference>
<proteinExistence type="inferred from homology"/>
<dbReference type="RefSeq" id="WP_367887702.1">
    <property type="nucleotide sequence ID" value="NZ_CP130612.1"/>
</dbReference>
<dbReference type="HAMAP" id="MF_00168">
    <property type="entry name" value="Q_tRNA_Tgt"/>
    <property type="match status" value="1"/>
</dbReference>
<feature type="active site" description="Proton acceptor" evidence="4">
    <location>
        <position position="105"/>
    </location>
</feature>
<evidence type="ECO:0000256" key="2">
    <source>
        <dbReference type="ARBA" id="ARBA00022679"/>
    </source>
</evidence>
<keyword evidence="4" id="KW-0862">Zinc</keyword>
<evidence type="ECO:0000313" key="6">
    <source>
        <dbReference type="EMBL" id="WKW12024.1"/>
    </source>
</evidence>
<name>A0AA49JU42_9BACT</name>
<feature type="binding site" evidence="4">
    <location>
        <position position="353"/>
    </location>
    <ligand>
        <name>Zn(2+)</name>
        <dbReference type="ChEBI" id="CHEBI:29105"/>
    </ligand>
</feature>
<comment type="pathway">
    <text evidence="4">tRNA modification; tRNA-queuosine biosynthesis.</text>
</comment>
<dbReference type="KEGG" id="pspc:Strain318_001296"/>
<comment type="function">
    <text evidence="4">Catalyzes the base-exchange of a guanine (G) residue with the queuine precursor 7-aminomethyl-7-deazaguanine (PreQ1) at position 34 (anticodon wobble position) in tRNAs with GU(N) anticodons (tRNA-Asp, -Asn, -His and -Tyr). Catalysis occurs through a double-displacement mechanism. The nucleophile active site attacks the C1' of nucleotide 34 to detach the guanine base from the RNA, forming a covalent enzyme-RNA intermediate. The proton acceptor active site deprotonates the incoming PreQ1, allowing a nucleophilic attack on the C1' of the ribose to form the product. After dissociation, two additional enzymatic reactions on the tRNA convert PreQ1 to queuine (Q), resulting in the hypermodified nucleoside queuosine (7-(((4,5-cis-dihydroxy-2-cyclopenten-1-yl)amino)methyl)-7-deazaguanosine).</text>
</comment>
<dbReference type="GO" id="GO:0046872">
    <property type="term" value="F:metal ion binding"/>
    <property type="evidence" value="ECO:0007669"/>
    <property type="project" value="UniProtKB-KW"/>
</dbReference>
<comment type="cofactor">
    <cofactor evidence="4">
        <name>Zn(2+)</name>
        <dbReference type="ChEBI" id="CHEBI:29105"/>
    </cofactor>
    <text evidence="4">Binds 1 zinc ion per subunit.</text>
</comment>
<dbReference type="GO" id="GO:0008616">
    <property type="term" value="P:tRNA queuosine(34) biosynthetic process"/>
    <property type="evidence" value="ECO:0007669"/>
    <property type="project" value="UniProtKB-UniRule"/>
</dbReference>
<keyword evidence="8" id="KW-1185">Reference proteome</keyword>
<comment type="similarity">
    <text evidence="4">Belongs to the queuine tRNA-ribosyltransferase family.</text>
</comment>
<feature type="binding site" evidence="4">
    <location>
        <position position="232"/>
    </location>
    <ligand>
        <name>substrate</name>
    </ligand>
</feature>
<comment type="subunit">
    <text evidence="4">Homodimer. Within each dimer, one monomer is responsible for RNA recognition and catalysis, while the other monomer binds to the replacement base PreQ1.</text>
</comment>
<feature type="binding site" evidence="4">
    <location>
        <position position="350"/>
    </location>
    <ligand>
        <name>Zn(2+)</name>
        <dbReference type="ChEBI" id="CHEBI:29105"/>
    </ligand>
</feature>
<feature type="binding site" evidence="4">
    <location>
        <begin position="105"/>
        <end position="109"/>
    </location>
    <ligand>
        <name>substrate</name>
    </ligand>
</feature>
<accession>A0AA49JZX8</accession>
<dbReference type="PANTHER" id="PTHR46499">
    <property type="entry name" value="QUEUINE TRNA-RIBOSYLTRANSFERASE"/>
    <property type="match status" value="1"/>
</dbReference>
<feature type="binding site" evidence="4">
    <location>
        <position position="348"/>
    </location>
    <ligand>
        <name>Zn(2+)</name>
        <dbReference type="ChEBI" id="CHEBI:29105"/>
    </ligand>
</feature>
<dbReference type="PANTHER" id="PTHR46499:SF1">
    <property type="entry name" value="QUEUINE TRNA-RIBOSYLTRANSFERASE"/>
    <property type="match status" value="1"/>
</dbReference>
<dbReference type="GO" id="GO:0005829">
    <property type="term" value="C:cytosol"/>
    <property type="evidence" value="ECO:0007669"/>
    <property type="project" value="TreeGrafter"/>
</dbReference>
<feature type="binding site" evidence="4">
    <location>
        <position position="379"/>
    </location>
    <ligand>
        <name>Zn(2+)</name>
        <dbReference type="ChEBI" id="CHEBI:29105"/>
    </ligand>
</feature>
<dbReference type="AlphaFoldDB" id="A0AA49JU42"/>
<dbReference type="Proteomes" id="UP001229955">
    <property type="component" value="Chromosome"/>
</dbReference>
<feature type="domain" description="tRNA-guanine(15) transglycosylase-like" evidence="5">
    <location>
        <begin position="27"/>
        <end position="412"/>
    </location>
</feature>
<dbReference type="EC" id="2.4.2.29" evidence="4"/>
<feature type="region of interest" description="RNA binding; important for wobble base 34 recognition" evidence="4">
    <location>
        <begin position="315"/>
        <end position="319"/>
    </location>
</feature>
<dbReference type="InterPro" id="IPR050076">
    <property type="entry name" value="ArchSynthase1/Queuine_TRR"/>
</dbReference>
<evidence type="ECO:0000313" key="8">
    <source>
        <dbReference type="Proteomes" id="UP001229955"/>
    </source>
</evidence>
<protein>
    <recommendedName>
        <fullName evidence="4">Queuine tRNA-ribosyltransferase</fullName>
        <ecNumber evidence="4">2.4.2.29</ecNumber>
    </recommendedName>
    <alternativeName>
        <fullName evidence="4">Guanine insertion enzyme</fullName>
    </alternativeName>
    <alternativeName>
        <fullName evidence="4">tRNA-guanine transglycosylase</fullName>
    </alternativeName>
</protein>
<evidence type="ECO:0000256" key="3">
    <source>
        <dbReference type="ARBA" id="ARBA00022694"/>
    </source>
</evidence>
<dbReference type="InterPro" id="IPR004803">
    <property type="entry name" value="TGT"/>
</dbReference>
<evidence type="ECO:0000313" key="7">
    <source>
        <dbReference type="EMBL" id="WKW14933.1"/>
    </source>
</evidence>
<dbReference type="InterPro" id="IPR036511">
    <property type="entry name" value="TGT-like_sf"/>
</dbReference>
<feature type="binding site" evidence="4">
    <location>
        <position position="260"/>
    </location>
    <ligand>
        <name>substrate</name>
    </ligand>
</feature>
<accession>A0AA49JU42</accession>
<feature type="binding site" evidence="4">
    <location>
        <position position="159"/>
    </location>
    <ligand>
        <name>substrate</name>
    </ligand>
</feature>
<dbReference type="Gene3D" id="3.20.20.105">
    <property type="entry name" value="Queuine tRNA-ribosyltransferase-like"/>
    <property type="match status" value="1"/>
</dbReference>
<keyword evidence="4" id="KW-0479">Metal-binding</keyword>
<dbReference type="EMBL" id="CP130613">
    <property type="protein sequence ID" value="WKW14933.1"/>
    <property type="molecule type" value="Genomic_DNA"/>
</dbReference>
<evidence type="ECO:0000256" key="1">
    <source>
        <dbReference type="ARBA" id="ARBA00022676"/>
    </source>
</evidence>